<keyword evidence="1" id="KW-0472">Membrane</keyword>
<dbReference type="AlphaFoldDB" id="A0A258CNN3"/>
<evidence type="ECO:0000256" key="1">
    <source>
        <dbReference type="SAM" id="Phobius"/>
    </source>
</evidence>
<dbReference type="EMBL" id="NCDQ01000719">
    <property type="protein sequence ID" value="OYW97097.1"/>
    <property type="molecule type" value="Genomic_DNA"/>
</dbReference>
<keyword evidence="1" id="KW-1133">Transmembrane helix</keyword>
<dbReference type="Proteomes" id="UP000215616">
    <property type="component" value="Unassembled WGS sequence"/>
</dbReference>
<accession>A0A258CNN3</accession>
<feature type="transmembrane region" description="Helical" evidence="1">
    <location>
        <begin position="20"/>
        <end position="39"/>
    </location>
</feature>
<reference evidence="2 3" key="1">
    <citation type="submission" date="2017-03" db="EMBL/GenBank/DDBJ databases">
        <title>Lifting the veil on microbial sulfur biogeochemistry in mining wastewaters.</title>
        <authorList>
            <person name="Kantor R.S."/>
            <person name="Colenbrander Nelson T."/>
            <person name="Marshall S."/>
            <person name="Bennett D."/>
            <person name="Apte S."/>
            <person name="Camacho D."/>
            <person name="Thomas B.C."/>
            <person name="Warren L.A."/>
            <person name="Banfield J.F."/>
        </authorList>
    </citation>
    <scope>NUCLEOTIDE SEQUENCE [LARGE SCALE GENOMIC DNA]</scope>
    <source>
        <strain evidence="2">32-67-7</strain>
    </source>
</reference>
<comment type="caution">
    <text evidence="2">The sequence shown here is derived from an EMBL/GenBank/DDBJ whole genome shotgun (WGS) entry which is preliminary data.</text>
</comment>
<proteinExistence type="predicted"/>
<sequence length="40" mass="4437">MEQNKKSVEVPMIRVARESLALVSVVGFVWMMCTVANLVA</sequence>
<keyword evidence="2" id="KW-0132">Cell division</keyword>
<evidence type="ECO:0000313" key="3">
    <source>
        <dbReference type="Proteomes" id="UP000215616"/>
    </source>
</evidence>
<organism evidence="2 3">
    <name type="scientific">Caulobacter vibrioides</name>
    <name type="common">Caulobacter crescentus</name>
    <dbReference type="NCBI Taxonomy" id="155892"/>
    <lineage>
        <taxon>Bacteria</taxon>
        <taxon>Pseudomonadati</taxon>
        <taxon>Pseudomonadota</taxon>
        <taxon>Alphaproteobacteria</taxon>
        <taxon>Caulobacterales</taxon>
        <taxon>Caulobacteraceae</taxon>
        <taxon>Caulobacter</taxon>
    </lineage>
</organism>
<name>A0A258CNN3_CAUVI</name>
<dbReference type="NCBIfam" id="NF033228">
    <property type="entry name" value="div_inhib_SidA"/>
    <property type="match status" value="1"/>
</dbReference>
<evidence type="ECO:0000313" key="2">
    <source>
        <dbReference type="EMBL" id="OYW97097.1"/>
    </source>
</evidence>
<keyword evidence="2" id="KW-0131">Cell cycle</keyword>
<keyword evidence="1" id="KW-0812">Transmembrane</keyword>
<protein>
    <submittedName>
        <fullName evidence="2">Cell division inhibitor SidA</fullName>
    </submittedName>
</protein>
<dbReference type="GO" id="GO:0051301">
    <property type="term" value="P:cell division"/>
    <property type="evidence" value="ECO:0007669"/>
    <property type="project" value="UniProtKB-KW"/>
</dbReference>
<gene>
    <name evidence="2" type="ORF">B7Z12_22180</name>
</gene>